<sequence length="130" mass="13781">MELRNRGTGASKQGQRGVDVALGPTIYSGERYSKMSERLKRQHKKPSEIADASANRVRLPQDSILSPASSSSNCVDTCGYCIVIATDNAFAGDCVCGGARVCLVAGVHDDVSSACPSIQPQAIRRVIVVK</sequence>
<evidence type="ECO:0000313" key="2">
    <source>
        <dbReference type="Proteomes" id="UP001259832"/>
    </source>
</evidence>
<organism evidence="1 2">
    <name type="scientific">Phytophthora citrophthora</name>
    <dbReference type="NCBI Taxonomy" id="4793"/>
    <lineage>
        <taxon>Eukaryota</taxon>
        <taxon>Sar</taxon>
        <taxon>Stramenopiles</taxon>
        <taxon>Oomycota</taxon>
        <taxon>Peronosporomycetes</taxon>
        <taxon>Peronosporales</taxon>
        <taxon>Peronosporaceae</taxon>
        <taxon>Phytophthora</taxon>
    </lineage>
</organism>
<accession>A0AAD9LJ03</accession>
<dbReference type="EMBL" id="JASMQC010000018">
    <property type="protein sequence ID" value="KAK1938046.1"/>
    <property type="molecule type" value="Genomic_DNA"/>
</dbReference>
<keyword evidence="2" id="KW-1185">Reference proteome</keyword>
<proteinExistence type="predicted"/>
<evidence type="ECO:0000313" key="1">
    <source>
        <dbReference type="EMBL" id="KAK1938046.1"/>
    </source>
</evidence>
<reference evidence="1" key="1">
    <citation type="submission" date="2023-08" db="EMBL/GenBank/DDBJ databases">
        <title>Reference Genome Resource for the Citrus Pathogen Phytophthora citrophthora.</title>
        <authorList>
            <person name="Moller H."/>
            <person name="Coetzee B."/>
            <person name="Rose L.J."/>
            <person name="Van Niekerk J.M."/>
        </authorList>
    </citation>
    <scope>NUCLEOTIDE SEQUENCE</scope>
    <source>
        <strain evidence="1">STE-U-9442</strain>
    </source>
</reference>
<name>A0AAD9LJ03_9STRA</name>
<comment type="caution">
    <text evidence="1">The sequence shown here is derived from an EMBL/GenBank/DDBJ whole genome shotgun (WGS) entry which is preliminary data.</text>
</comment>
<protein>
    <submittedName>
        <fullName evidence="1">Uncharacterized protein</fullName>
    </submittedName>
</protein>
<dbReference type="Proteomes" id="UP001259832">
    <property type="component" value="Unassembled WGS sequence"/>
</dbReference>
<dbReference type="AlphaFoldDB" id="A0AAD9LJ03"/>
<gene>
    <name evidence="1" type="ORF">P3T76_009196</name>
</gene>